<dbReference type="EMBL" id="BNDS01000010">
    <property type="protein sequence ID" value="GHH99140.1"/>
    <property type="molecule type" value="Genomic_DNA"/>
</dbReference>
<evidence type="ECO:0000313" key="2">
    <source>
        <dbReference type="EMBL" id="GHH99140.1"/>
    </source>
</evidence>
<feature type="compositionally biased region" description="Basic and acidic residues" evidence="1">
    <location>
        <begin position="40"/>
        <end position="55"/>
    </location>
</feature>
<gene>
    <name evidence="2" type="ORF">AM1BK_26830</name>
</gene>
<organism evidence="2 3">
    <name type="scientific">Neobacillus kokaensis</name>
    <dbReference type="NCBI Taxonomy" id="2759023"/>
    <lineage>
        <taxon>Bacteria</taxon>
        <taxon>Bacillati</taxon>
        <taxon>Bacillota</taxon>
        <taxon>Bacilli</taxon>
        <taxon>Bacillales</taxon>
        <taxon>Bacillaceae</taxon>
        <taxon>Neobacillus</taxon>
    </lineage>
</organism>
<dbReference type="RefSeq" id="WP_191273609.1">
    <property type="nucleotide sequence ID" value="NZ_BNDS01000010.1"/>
</dbReference>
<proteinExistence type="predicted"/>
<comment type="caution">
    <text evidence="2">The sequence shown here is derived from an EMBL/GenBank/DDBJ whole genome shotgun (WGS) entry which is preliminary data.</text>
</comment>
<name>A0ABQ3N2G9_9BACI</name>
<accession>A0ABQ3N2G9</accession>
<evidence type="ECO:0000313" key="3">
    <source>
        <dbReference type="Proteomes" id="UP000637074"/>
    </source>
</evidence>
<protein>
    <submittedName>
        <fullName evidence="2">Uncharacterized protein</fullName>
    </submittedName>
</protein>
<feature type="region of interest" description="Disordered" evidence="1">
    <location>
        <begin position="1"/>
        <end position="55"/>
    </location>
</feature>
<keyword evidence="3" id="KW-1185">Reference proteome</keyword>
<dbReference type="Proteomes" id="UP000637074">
    <property type="component" value="Unassembled WGS sequence"/>
</dbReference>
<evidence type="ECO:0000256" key="1">
    <source>
        <dbReference type="SAM" id="MobiDB-lite"/>
    </source>
</evidence>
<reference evidence="2 3" key="1">
    <citation type="journal article" date="2022" name="Int. J. Syst. Evol. Microbiol.">
        <title>Neobacillus kokaensis sp. nov., isolated from soil.</title>
        <authorList>
            <person name="Yuki K."/>
            <person name="Matsubara H."/>
            <person name="Yamaguchi S."/>
        </authorList>
    </citation>
    <scope>NUCLEOTIDE SEQUENCE [LARGE SCALE GENOMIC DNA]</scope>
    <source>
        <strain evidence="2 3">LOB 377</strain>
    </source>
</reference>
<sequence>MVQINRENIKSKTAEQTGSGTKYHEEHASKVTGYGEIDPNAERLTNRTDKNSSTS</sequence>